<reference evidence="1 2" key="1">
    <citation type="journal article" date="2011" name="J. Gen. Appl. Microbiol.">
        <title>Draft genome sequencing of the enigmatic basidiomycete Mixia osmundae.</title>
        <authorList>
            <person name="Nishida H."/>
            <person name="Nagatsuka Y."/>
            <person name="Sugiyama J."/>
        </authorList>
    </citation>
    <scope>NUCLEOTIDE SEQUENCE [LARGE SCALE GENOMIC DNA]</scope>
    <source>
        <strain evidence="2">CBS 9802 / IAM 14324 / JCM 22182 / KY 12970</strain>
    </source>
</reference>
<dbReference type="AlphaFoldDB" id="G7E545"/>
<dbReference type="HOGENOM" id="CLU_3160136_0_0_1"/>
<dbReference type="EMBL" id="BABT02000147">
    <property type="protein sequence ID" value="GAA97955.1"/>
    <property type="molecule type" value="Genomic_DNA"/>
</dbReference>
<evidence type="ECO:0000313" key="2">
    <source>
        <dbReference type="Proteomes" id="UP000009131"/>
    </source>
</evidence>
<accession>G7E545</accession>
<protein>
    <submittedName>
        <fullName evidence="1">Uncharacterized protein</fullName>
    </submittedName>
</protein>
<name>G7E545_MIXOS</name>
<gene>
    <name evidence="1" type="primary">Mo04635</name>
    <name evidence="1" type="ORF">E5Q_04635</name>
</gene>
<comment type="caution">
    <text evidence="1">The sequence shown here is derived from an EMBL/GenBank/DDBJ whole genome shotgun (WGS) entry which is preliminary data.</text>
</comment>
<organism evidence="1 2">
    <name type="scientific">Mixia osmundae (strain CBS 9802 / IAM 14324 / JCM 22182 / KY 12970)</name>
    <dbReference type="NCBI Taxonomy" id="764103"/>
    <lineage>
        <taxon>Eukaryota</taxon>
        <taxon>Fungi</taxon>
        <taxon>Dikarya</taxon>
        <taxon>Basidiomycota</taxon>
        <taxon>Pucciniomycotina</taxon>
        <taxon>Mixiomycetes</taxon>
        <taxon>Mixiales</taxon>
        <taxon>Mixiaceae</taxon>
        <taxon>Mixia</taxon>
    </lineage>
</organism>
<proteinExistence type="predicted"/>
<keyword evidence="2" id="KW-1185">Reference proteome</keyword>
<sequence length="48" mass="5406">MYHLSPLSSPSDLTVSTVRKEKASARQSELRACCIPDMILVRITLCER</sequence>
<reference evidence="1 2" key="2">
    <citation type="journal article" date="2012" name="Open Biol.">
        <title>Characteristics of nucleosomes and linker DNA regions on the genome of the basidiomycete Mixia osmundae revealed by mono- and dinucleosome mapping.</title>
        <authorList>
            <person name="Nishida H."/>
            <person name="Kondo S."/>
            <person name="Matsumoto T."/>
            <person name="Suzuki Y."/>
            <person name="Yoshikawa H."/>
            <person name="Taylor T.D."/>
            <person name="Sugiyama J."/>
        </authorList>
    </citation>
    <scope>NUCLEOTIDE SEQUENCE [LARGE SCALE GENOMIC DNA]</scope>
    <source>
        <strain evidence="2">CBS 9802 / IAM 14324 / JCM 22182 / KY 12970</strain>
    </source>
</reference>
<dbReference type="Proteomes" id="UP000009131">
    <property type="component" value="Unassembled WGS sequence"/>
</dbReference>
<evidence type="ECO:0000313" key="1">
    <source>
        <dbReference type="EMBL" id="GAA97955.1"/>
    </source>
</evidence>
<dbReference type="InParanoid" id="G7E545"/>